<evidence type="ECO:0000259" key="3">
    <source>
        <dbReference type="Pfam" id="PF26237"/>
    </source>
</evidence>
<feature type="domain" description="DUF8054" evidence="2">
    <location>
        <begin position="10"/>
        <end position="90"/>
    </location>
</feature>
<evidence type="ECO:0008006" key="8">
    <source>
        <dbReference type="Google" id="ProtNLM"/>
    </source>
</evidence>
<feature type="transmembrane region" description="Helical" evidence="1">
    <location>
        <begin position="51"/>
        <end position="68"/>
    </location>
</feature>
<accession>A0ABD6A2F4</accession>
<name>A0ABD6A2F4_9EURY</name>
<evidence type="ECO:0000313" key="7">
    <source>
        <dbReference type="Proteomes" id="UP001596434"/>
    </source>
</evidence>
<dbReference type="AlphaFoldDB" id="A0ABD6A2F4"/>
<dbReference type="InterPro" id="IPR058775">
    <property type="entry name" value="DUF8054_M"/>
</dbReference>
<feature type="domain" description="DUF8054" evidence="4">
    <location>
        <begin position="106"/>
        <end position="206"/>
    </location>
</feature>
<feature type="transmembrane region" description="Helical" evidence="1">
    <location>
        <begin position="23"/>
        <end position="45"/>
    </location>
</feature>
<protein>
    <recommendedName>
        <fullName evidence="8">Restriction endonuclease</fullName>
    </recommendedName>
</protein>
<organism evidence="6 7">
    <name type="scientific">Haloplanus litoreus</name>
    <dbReference type="NCBI Taxonomy" id="767515"/>
    <lineage>
        <taxon>Archaea</taxon>
        <taxon>Methanobacteriati</taxon>
        <taxon>Methanobacteriota</taxon>
        <taxon>Stenosarchaea group</taxon>
        <taxon>Halobacteria</taxon>
        <taxon>Halobacteriales</taxon>
        <taxon>Haloferacaceae</taxon>
        <taxon>Haloplanus</taxon>
    </lineage>
</organism>
<evidence type="ECO:0000313" key="6">
    <source>
        <dbReference type="EMBL" id="MFC7256929.1"/>
    </source>
</evidence>
<dbReference type="RefSeq" id="WP_379703017.1">
    <property type="nucleotide sequence ID" value="NZ_JBHTAT010000001.1"/>
</dbReference>
<evidence type="ECO:0000256" key="1">
    <source>
        <dbReference type="SAM" id="Phobius"/>
    </source>
</evidence>
<dbReference type="Pfam" id="PF26237">
    <property type="entry name" value="DUF8054_C"/>
    <property type="match status" value="1"/>
</dbReference>
<keyword evidence="1" id="KW-0472">Membrane</keyword>
<keyword evidence="7" id="KW-1185">Reference proteome</keyword>
<dbReference type="Pfam" id="PF26236">
    <property type="entry name" value="DUF8054_N"/>
    <property type="match status" value="1"/>
</dbReference>
<dbReference type="InterPro" id="IPR058675">
    <property type="entry name" value="DUF8054_C"/>
</dbReference>
<dbReference type="EMBL" id="JBHTAT010000001">
    <property type="protein sequence ID" value="MFC7254820.1"/>
    <property type="molecule type" value="Genomic_DNA"/>
</dbReference>
<dbReference type="Pfam" id="PF26238">
    <property type="entry name" value="DUF8054_M"/>
    <property type="match status" value="1"/>
</dbReference>
<sequence>MRNELTAVGDRLRRPEYTGENRCLPCTVVNVCLTLVAAAVATFVFTPLGGLVVLVGGLGAIYFRGYLVPGTPTLTVRYFPPWLLERFGKELELRETLRPVEGVAVRATPEGGRLIDGFASAWDDRIASMRTDGVSDDDVAALLGVDEASSVPGDVAYVVDGGLRQWLSESALLADVAAASVLEERGREPWTSLDADEREATLRDLRKYLGSCPLCGGSLDDQETETVETCCTESERVLMATCEDCNVRLIEDLNER</sequence>
<evidence type="ECO:0000313" key="5">
    <source>
        <dbReference type="EMBL" id="MFC7254820.1"/>
    </source>
</evidence>
<keyword evidence="1" id="KW-1133">Transmembrane helix</keyword>
<dbReference type="EMBL" id="JBHTAT010000002">
    <property type="protein sequence ID" value="MFC7256929.1"/>
    <property type="molecule type" value="Genomic_DNA"/>
</dbReference>
<keyword evidence="1" id="KW-0812">Transmembrane</keyword>
<dbReference type="InterPro" id="IPR058674">
    <property type="entry name" value="DUF8054_N"/>
</dbReference>
<reference evidence="6" key="3">
    <citation type="submission" date="2024-09" db="EMBL/GenBank/DDBJ databases">
        <authorList>
            <person name="Sun Q."/>
        </authorList>
    </citation>
    <scope>NUCLEOTIDE SEQUENCE</scope>
    <source>
        <strain evidence="6">CGMCC 4.163</strain>
    </source>
</reference>
<gene>
    <name evidence="5" type="ORF">ACFQKE_05850</name>
    <name evidence="6" type="ORF">ACFQKE_16715</name>
</gene>
<evidence type="ECO:0000259" key="2">
    <source>
        <dbReference type="Pfam" id="PF26236"/>
    </source>
</evidence>
<evidence type="ECO:0000259" key="4">
    <source>
        <dbReference type="Pfam" id="PF26238"/>
    </source>
</evidence>
<proteinExistence type="predicted"/>
<feature type="domain" description="DUF8054" evidence="3">
    <location>
        <begin position="211"/>
        <end position="251"/>
    </location>
</feature>
<reference evidence="6" key="1">
    <citation type="journal article" date="2014" name="Int. J. Syst. Evol. Microbiol.">
        <title>Complete genome sequence of Corynebacterium casei LMG S-19264T (=DSM 44701T), isolated from a smear-ripened cheese.</title>
        <authorList>
            <consortium name="US DOE Joint Genome Institute (JGI-PGF)"/>
            <person name="Walter F."/>
            <person name="Albersmeier A."/>
            <person name="Kalinowski J."/>
            <person name="Ruckert C."/>
        </authorList>
    </citation>
    <scope>NUCLEOTIDE SEQUENCE [LARGE SCALE GENOMIC DNA]</scope>
    <source>
        <strain evidence="6">CGMCC 4.163</strain>
    </source>
</reference>
<dbReference type="GeneID" id="96953154"/>
<reference evidence="7" key="2">
    <citation type="journal article" date="2019" name="Int. J. Syst. Evol. Microbiol.">
        <title>The Global Catalogue of Microorganisms (GCM) 10K type strain sequencing project: providing services to taxonomists for standard genome sequencing and annotation.</title>
        <authorList>
            <consortium name="The Broad Institute Genomics Platform"/>
            <consortium name="The Broad Institute Genome Sequencing Center for Infectious Disease"/>
            <person name="Wu L."/>
            <person name="Ma J."/>
        </authorList>
    </citation>
    <scope>NUCLEOTIDE SEQUENCE [LARGE SCALE GENOMIC DNA]</scope>
    <source>
        <strain evidence="7">GX21</strain>
    </source>
</reference>
<comment type="caution">
    <text evidence="6">The sequence shown here is derived from an EMBL/GenBank/DDBJ whole genome shotgun (WGS) entry which is preliminary data.</text>
</comment>
<dbReference type="Proteomes" id="UP001596434">
    <property type="component" value="Unassembled WGS sequence"/>
</dbReference>